<evidence type="ECO:0000313" key="3">
    <source>
        <dbReference type="Proteomes" id="UP000521676"/>
    </source>
</evidence>
<protein>
    <submittedName>
        <fullName evidence="1">Uncharacterized protein</fullName>
    </submittedName>
</protein>
<evidence type="ECO:0000313" key="4">
    <source>
        <dbReference type="Proteomes" id="UP001431572"/>
    </source>
</evidence>
<dbReference type="Proteomes" id="UP000521676">
    <property type="component" value="Unassembled WGS sequence"/>
</dbReference>
<gene>
    <name evidence="1" type="ORF">HXX08_14360</name>
    <name evidence="2" type="ORF">OZ401_004926</name>
</gene>
<dbReference type="Proteomes" id="UP001431572">
    <property type="component" value="Plasmid unnamed2"/>
</dbReference>
<evidence type="ECO:0000313" key="2">
    <source>
        <dbReference type="EMBL" id="WJW70353.1"/>
    </source>
</evidence>
<dbReference type="EMBL" id="JACATZ010000002">
    <property type="protein sequence ID" value="NWJ47040.1"/>
    <property type="molecule type" value="Genomic_DNA"/>
</dbReference>
<proteinExistence type="predicted"/>
<keyword evidence="2" id="KW-0614">Plasmid</keyword>
<organism evidence="1 3">
    <name type="scientific">Candidatus Chlorohelix allophototropha</name>
    <dbReference type="NCBI Taxonomy" id="3003348"/>
    <lineage>
        <taxon>Bacteria</taxon>
        <taxon>Bacillati</taxon>
        <taxon>Chloroflexota</taxon>
        <taxon>Chloroflexia</taxon>
        <taxon>Candidatus Chloroheliales</taxon>
        <taxon>Candidatus Chloroheliaceae</taxon>
        <taxon>Candidatus Chlorohelix</taxon>
    </lineage>
</organism>
<keyword evidence="4" id="KW-1185">Reference proteome</keyword>
<reference evidence="1 3" key="1">
    <citation type="submission" date="2020-06" db="EMBL/GenBank/DDBJ databases">
        <title>Anoxygenic phototrophic Chloroflexota member uses a Type I reaction center.</title>
        <authorList>
            <person name="Tsuji J.M."/>
            <person name="Shaw N.A."/>
            <person name="Nagashima S."/>
            <person name="Venkiteswaran J."/>
            <person name="Schiff S.L."/>
            <person name="Hanada S."/>
            <person name="Tank M."/>
            <person name="Neufeld J.D."/>
        </authorList>
    </citation>
    <scope>NUCLEOTIDE SEQUENCE [LARGE SCALE GENOMIC DNA]</scope>
    <source>
        <strain evidence="1">L227-S17</strain>
    </source>
</reference>
<dbReference type="RefSeq" id="WP_341472222.1">
    <property type="nucleotide sequence ID" value="NZ_CP128402.1"/>
</dbReference>
<dbReference type="AlphaFoldDB" id="A0A8T7M4M0"/>
<name>A0A8T7M4M0_9CHLR</name>
<dbReference type="EMBL" id="CP128402">
    <property type="protein sequence ID" value="WJW70353.1"/>
    <property type="molecule type" value="Genomic_DNA"/>
</dbReference>
<accession>A0A8T7M4M0</accession>
<reference evidence="2" key="2">
    <citation type="journal article" date="2024" name="Nature">
        <title>Anoxygenic phototroph of the Chloroflexota uses a type I reaction centre.</title>
        <authorList>
            <person name="Tsuji J.M."/>
            <person name="Shaw N.A."/>
            <person name="Nagashima S."/>
            <person name="Venkiteswaran J.J."/>
            <person name="Schiff S.L."/>
            <person name="Watanabe T."/>
            <person name="Fukui M."/>
            <person name="Hanada S."/>
            <person name="Tank M."/>
            <person name="Neufeld J.D."/>
        </authorList>
    </citation>
    <scope>NUCLEOTIDE SEQUENCE</scope>
    <source>
        <strain evidence="2">L227-S17</strain>
        <plasmid evidence="2 4">unnamed2</plasmid>
    </source>
</reference>
<sequence length="109" mass="12095">MKKDSDVQQLVLQTNSGTTTETVLVPTRDIWKNLDTGLNLGNNWSTSNFNDTGWASGKAKLGYGNGDETTTVNFAGNWLQTVILLLVPVRVSISYSPVYLNVKYQCFPY</sequence>
<evidence type="ECO:0000313" key="1">
    <source>
        <dbReference type="EMBL" id="NWJ47040.1"/>
    </source>
</evidence>
<geneLocation type="plasmid" evidence="2 4">
    <name>unnamed2</name>
</geneLocation>